<organism evidence="2 3">
    <name type="scientific">Araneus ventricosus</name>
    <name type="common">Orbweaver spider</name>
    <name type="synonym">Epeira ventricosa</name>
    <dbReference type="NCBI Taxonomy" id="182803"/>
    <lineage>
        <taxon>Eukaryota</taxon>
        <taxon>Metazoa</taxon>
        <taxon>Ecdysozoa</taxon>
        <taxon>Arthropoda</taxon>
        <taxon>Chelicerata</taxon>
        <taxon>Arachnida</taxon>
        <taxon>Araneae</taxon>
        <taxon>Araneomorphae</taxon>
        <taxon>Entelegynae</taxon>
        <taxon>Araneoidea</taxon>
        <taxon>Araneidae</taxon>
        <taxon>Araneus</taxon>
    </lineage>
</organism>
<sequence>MTLALFVRNAFSWLLVCPLEVKRRRVSNENPPDDVIWKGALPASAPFSPIAFSGYLGGPANFLVGKLAGAFQDLTGVSSDSNKGTIGEECGLWTRVFHAKVVTLVEVGLT</sequence>
<keyword evidence="3" id="KW-1185">Reference proteome</keyword>
<feature type="chain" id="PRO_5021264290" evidence="1">
    <location>
        <begin position="19"/>
        <end position="110"/>
    </location>
</feature>
<dbReference type="Proteomes" id="UP000499080">
    <property type="component" value="Unassembled WGS sequence"/>
</dbReference>
<keyword evidence="1" id="KW-0732">Signal</keyword>
<evidence type="ECO:0000313" key="3">
    <source>
        <dbReference type="Proteomes" id="UP000499080"/>
    </source>
</evidence>
<evidence type="ECO:0000256" key="1">
    <source>
        <dbReference type="SAM" id="SignalP"/>
    </source>
</evidence>
<proteinExistence type="predicted"/>
<accession>A0A4Y2C599</accession>
<dbReference type="EMBL" id="BGPR01000149">
    <property type="protein sequence ID" value="GBL99641.1"/>
    <property type="molecule type" value="Genomic_DNA"/>
</dbReference>
<evidence type="ECO:0000313" key="2">
    <source>
        <dbReference type="EMBL" id="GBL99641.1"/>
    </source>
</evidence>
<comment type="caution">
    <text evidence="2">The sequence shown here is derived from an EMBL/GenBank/DDBJ whole genome shotgun (WGS) entry which is preliminary data.</text>
</comment>
<feature type="signal peptide" evidence="1">
    <location>
        <begin position="1"/>
        <end position="18"/>
    </location>
</feature>
<reference evidence="2 3" key="1">
    <citation type="journal article" date="2019" name="Sci. Rep.">
        <title>Orb-weaving spider Araneus ventricosus genome elucidates the spidroin gene catalogue.</title>
        <authorList>
            <person name="Kono N."/>
            <person name="Nakamura H."/>
            <person name="Ohtoshi R."/>
            <person name="Moran D.A.P."/>
            <person name="Shinohara A."/>
            <person name="Yoshida Y."/>
            <person name="Fujiwara M."/>
            <person name="Mori M."/>
            <person name="Tomita M."/>
            <person name="Arakawa K."/>
        </authorList>
    </citation>
    <scope>NUCLEOTIDE SEQUENCE [LARGE SCALE GENOMIC DNA]</scope>
</reference>
<name>A0A4Y2C599_ARAVE</name>
<gene>
    <name evidence="2" type="ORF">AVEN_68890_1</name>
</gene>
<protein>
    <submittedName>
        <fullName evidence="2">Uncharacterized protein</fullName>
    </submittedName>
</protein>
<dbReference type="AlphaFoldDB" id="A0A4Y2C599"/>